<dbReference type="AlphaFoldDB" id="A0A249PB14"/>
<dbReference type="RefSeq" id="WP_244426687.1">
    <property type="nucleotide sequence ID" value="NZ_AJQT01000087.1"/>
</dbReference>
<dbReference type="STRING" id="716928.GCA_000261485_04149"/>
<organism evidence="1 2">
    <name type="scientific">Sinorhizobium sojae CCBAU 05684</name>
    <dbReference type="NCBI Taxonomy" id="716928"/>
    <lineage>
        <taxon>Bacteria</taxon>
        <taxon>Pseudomonadati</taxon>
        <taxon>Pseudomonadota</taxon>
        <taxon>Alphaproteobacteria</taxon>
        <taxon>Hyphomicrobiales</taxon>
        <taxon>Rhizobiaceae</taxon>
        <taxon>Sinorhizobium/Ensifer group</taxon>
        <taxon>Sinorhizobium</taxon>
    </lineage>
</organism>
<gene>
    <name evidence="1" type="ORF">SJ05684_c14390</name>
</gene>
<reference evidence="1 2" key="1">
    <citation type="submission" date="2017-08" db="EMBL/GenBank/DDBJ databases">
        <title>Multipartite genome sequences of Sinorhizobium species nodulating soybeans.</title>
        <authorList>
            <person name="Tian C.F."/>
        </authorList>
    </citation>
    <scope>NUCLEOTIDE SEQUENCE [LARGE SCALE GENOMIC DNA]</scope>
    <source>
        <strain evidence="1 2">CCBAU 05684</strain>
    </source>
</reference>
<sequence length="50" mass="5433">MKHDFHLPRGQRAGFEKLNELAAMRPTVVDAGSLVAANDNRAGKKEENAA</sequence>
<proteinExistence type="predicted"/>
<dbReference type="Proteomes" id="UP000217211">
    <property type="component" value="Chromosome"/>
</dbReference>
<evidence type="ECO:0000313" key="1">
    <source>
        <dbReference type="EMBL" id="ASY62887.1"/>
    </source>
</evidence>
<protein>
    <submittedName>
        <fullName evidence="1">Uncharacterized protein</fullName>
    </submittedName>
</protein>
<dbReference type="KEGG" id="esj:SJ05684_c14390"/>
<name>A0A249PB14_9HYPH</name>
<dbReference type="EMBL" id="CP023067">
    <property type="protein sequence ID" value="ASY62887.1"/>
    <property type="molecule type" value="Genomic_DNA"/>
</dbReference>
<keyword evidence="2" id="KW-1185">Reference proteome</keyword>
<evidence type="ECO:0000313" key="2">
    <source>
        <dbReference type="Proteomes" id="UP000217211"/>
    </source>
</evidence>
<accession>A0A249PB14</accession>